<dbReference type="SUPFAM" id="SSF53474">
    <property type="entry name" value="alpha/beta-Hydrolases"/>
    <property type="match status" value="1"/>
</dbReference>
<comment type="caution">
    <text evidence="2">The sequence shown here is derived from an EMBL/GenBank/DDBJ whole genome shotgun (WGS) entry which is preliminary data.</text>
</comment>
<dbReference type="InterPro" id="IPR029058">
    <property type="entry name" value="AB_hydrolase_fold"/>
</dbReference>
<dbReference type="Gene3D" id="3.40.50.1820">
    <property type="entry name" value="alpha/beta hydrolase"/>
    <property type="match status" value="2"/>
</dbReference>
<dbReference type="PANTHER" id="PTHR22946:SF8">
    <property type="entry name" value="ACETYL XYLAN ESTERASE DOMAIN-CONTAINING PROTEIN"/>
    <property type="match status" value="1"/>
</dbReference>
<sequence>MRAISLQEEQANRRRELSYIEDYPDIARFHQHPFRQYIDKRNSDYLVGRKTALRKVEDKASAEAYQARIREAFRAAVGPLPTGTDFSGGCGYVTGTLDQGSYLIDKVCIETLPGIYATGSYYYPKDSGSHGDGGVGALPALLLLCGHANEGKAYVSYVSFCVEAVMNGFCVLTFDPVGQGERRVAEAGAAASASGAGAAAWLDPVAAHCFLDQKLSLLGEHLGAYMMQDSIAALTYLLSRPEVDGTRIGVTGNSGGGTMSAYMGAYDDRVKAVAPCCYITELRSMLYRIMAQDAEQCLPGFMARGLDHSDLVTAAAPKPYHIGAAMFDFFPIDGVRDAFVEAKKLYRLLGAEEQLELHVVMQGHGFWKEMREQVLQFFCRSFEVEWSPAKAVDYERLPSEAKLLCLVGDSGNAAGAGAGAGAGVCVGVGVGIGGISCGSLLDVVKERLRSLPARQALKLDLAAVREQLRNLLQIDGNRQLAWPLAPDENGAITFESEDGMVITAELQHWSAAGKGESARVCLAIGGMNEAAMEHARESSGYDAVLTVHPRGTGPAALEPGCTFGMFEPELASSYNSRMLGESLQGMRVADVLAAIASLKRTPGFERAEVTLFGQEEHALTALYAAVLSGGSEIRSLHAAGLLTSFRAYAEAEQHGFDAGIIVPWLLLAFDIPDLLHVLQAELRAVIVESWLDPMKRPVKH</sequence>
<evidence type="ECO:0000313" key="2">
    <source>
        <dbReference type="EMBL" id="REE78586.1"/>
    </source>
</evidence>
<dbReference type="AlphaFoldDB" id="A0A3D9RHY7"/>
<dbReference type="PANTHER" id="PTHR22946">
    <property type="entry name" value="DIENELACTONE HYDROLASE DOMAIN-CONTAINING PROTEIN-RELATED"/>
    <property type="match status" value="1"/>
</dbReference>
<proteinExistence type="predicted"/>
<evidence type="ECO:0000259" key="1">
    <source>
        <dbReference type="Pfam" id="PF00326"/>
    </source>
</evidence>
<dbReference type="GO" id="GO:0008236">
    <property type="term" value="F:serine-type peptidase activity"/>
    <property type="evidence" value="ECO:0007669"/>
    <property type="project" value="InterPro"/>
</dbReference>
<gene>
    <name evidence="2" type="ORF">A8990_12660</name>
</gene>
<reference evidence="2 3" key="1">
    <citation type="submission" date="2018-08" db="EMBL/GenBank/DDBJ databases">
        <title>Genomic Encyclopedia of Type Strains, Phase III (KMG-III): the genomes of soil and plant-associated and newly described type strains.</title>
        <authorList>
            <person name="Whitman W."/>
        </authorList>
    </citation>
    <scope>NUCLEOTIDE SEQUENCE [LARGE SCALE GENOMIC DNA]</scope>
    <source>
        <strain evidence="2 3">CGMCC 1.10966</strain>
    </source>
</reference>
<protein>
    <submittedName>
        <fullName evidence="2">Acetyl xylan esterase AXE1</fullName>
    </submittedName>
</protein>
<feature type="domain" description="Peptidase S9 prolyl oligopeptidase catalytic" evidence="1">
    <location>
        <begin position="220"/>
        <end position="285"/>
    </location>
</feature>
<dbReference type="Proteomes" id="UP000256304">
    <property type="component" value="Unassembled WGS sequence"/>
</dbReference>
<dbReference type="GO" id="GO:0006508">
    <property type="term" value="P:proteolysis"/>
    <property type="evidence" value="ECO:0007669"/>
    <property type="project" value="InterPro"/>
</dbReference>
<accession>A0A3D9RHY7</accession>
<name>A0A3D9RHY7_9BACL</name>
<dbReference type="Pfam" id="PF00326">
    <property type="entry name" value="Peptidase_S9"/>
    <property type="match status" value="1"/>
</dbReference>
<keyword evidence="3" id="KW-1185">Reference proteome</keyword>
<dbReference type="InterPro" id="IPR001375">
    <property type="entry name" value="Peptidase_S9_cat"/>
</dbReference>
<dbReference type="InterPro" id="IPR050261">
    <property type="entry name" value="FrsA_esterase"/>
</dbReference>
<dbReference type="EMBL" id="QTTN01000026">
    <property type="protein sequence ID" value="REE78586.1"/>
    <property type="molecule type" value="Genomic_DNA"/>
</dbReference>
<evidence type="ECO:0000313" key="3">
    <source>
        <dbReference type="Proteomes" id="UP000256304"/>
    </source>
</evidence>
<organism evidence="2 3">
    <name type="scientific">Paenibacillus taihuensis</name>
    <dbReference type="NCBI Taxonomy" id="1156355"/>
    <lineage>
        <taxon>Bacteria</taxon>
        <taxon>Bacillati</taxon>
        <taxon>Bacillota</taxon>
        <taxon>Bacilli</taxon>
        <taxon>Bacillales</taxon>
        <taxon>Paenibacillaceae</taxon>
        <taxon>Paenibacillus</taxon>
    </lineage>
</organism>